<evidence type="ECO:0000256" key="3">
    <source>
        <dbReference type="SAM" id="MobiDB-lite"/>
    </source>
</evidence>
<dbReference type="GO" id="GO:0003723">
    <property type="term" value="F:RNA binding"/>
    <property type="evidence" value="ECO:0007669"/>
    <property type="project" value="UniProtKB-KW"/>
</dbReference>
<feature type="region of interest" description="Disordered" evidence="3">
    <location>
        <begin position="480"/>
        <end position="509"/>
    </location>
</feature>
<dbReference type="Pfam" id="PF01812">
    <property type="entry name" value="5-FTHF_cyc-lig"/>
    <property type="match status" value="1"/>
</dbReference>
<feature type="region of interest" description="Disordered" evidence="3">
    <location>
        <begin position="418"/>
        <end position="458"/>
    </location>
</feature>
<dbReference type="PANTHER" id="PTHR13017">
    <property type="entry name" value="5-FORMYLTETRAHYDROFOLATE CYCLO-LIGASE-RELATED"/>
    <property type="match status" value="1"/>
</dbReference>
<evidence type="ECO:0000313" key="5">
    <source>
        <dbReference type="Proteomes" id="UP000719412"/>
    </source>
</evidence>
<evidence type="ECO:0000256" key="2">
    <source>
        <dbReference type="ARBA" id="ARBA00022884"/>
    </source>
</evidence>
<proteinExistence type="predicted"/>
<organism evidence="4 5">
    <name type="scientific">Tenebrio molitor</name>
    <name type="common">Yellow mealworm beetle</name>
    <dbReference type="NCBI Taxonomy" id="7067"/>
    <lineage>
        <taxon>Eukaryota</taxon>
        <taxon>Metazoa</taxon>
        <taxon>Ecdysozoa</taxon>
        <taxon>Arthropoda</taxon>
        <taxon>Hexapoda</taxon>
        <taxon>Insecta</taxon>
        <taxon>Pterygota</taxon>
        <taxon>Neoptera</taxon>
        <taxon>Endopterygota</taxon>
        <taxon>Coleoptera</taxon>
        <taxon>Polyphaga</taxon>
        <taxon>Cucujiformia</taxon>
        <taxon>Tenebrionidae</taxon>
        <taxon>Tenebrio</taxon>
    </lineage>
</organism>
<reference evidence="4" key="1">
    <citation type="journal article" date="2020" name="J Insects Food Feed">
        <title>The yellow mealworm (Tenebrio molitor) genome: a resource for the emerging insects as food and feed industry.</title>
        <authorList>
            <person name="Eriksson T."/>
            <person name="Andere A."/>
            <person name="Kelstrup H."/>
            <person name="Emery V."/>
            <person name="Picard C."/>
        </authorList>
    </citation>
    <scope>NUCLEOTIDE SEQUENCE</scope>
    <source>
        <strain evidence="4">Stoneville</strain>
        <tissue evidence="4">Whole head</tissue>
    </source>
</reference>
<dbReference type="InterPro" id="IPR037171">
    <property type="entry name" value="NagB/RpiA_transferase-like"/>
</dbReference>
<dbReference type="InterPro" id="IPR001646">
    <property type="entry name" value="5peptide_repeat"/>
</dbReference>
<keyword evidence="2" id="KW-0694">RNA-binding</keyword>
<dbReference type="Gene3D" id="3.40.50.10420">
    <property type="entry name" value="NagB/RpiA/CoA transferase-like"/>
    <property type="match status" value="1"/>
</dbReference>
<accession>A0A8J6H7K5</accession>
<dbReference type="GO" id="GO:0005737">
    <property type="term" value="C:cytoplasm"/>
    <property type="evidence" value="ECO:0007669"/>
    <property type="project" value="TreeGrafter"/>
</dbReference>
<dbReference type="FunFam" id="3.40.50.10420:FF:000001">
    <property type="entry name" value="Methenyltetrahydrofolate synthase domain-containing protein"/>
    <property type="match status" value="1"/>
</dbReference>
<sequence length="622" mass="70525">MISQQNVNRDNLPLTRRDVIDALIRSAFTTELRFQGVNLSGADLSKLDLRYINFKYANLQERADLSYANLDGAQLLGVKCLCANLEGVSMKNSNFKDPAGGRANMEGVNLKGANLEGSDMGGVNLRVATLKNANLQNCDLRAAVLAGADLEKMSVEESICEPEKAIPLPENRVEENSKQSFRKKVWEYLEKNKLVNFPRPAFGRIPNFKGSEKAAAKLLDLEEFKTARSVEVNPDKPLEASRILVIENNKILYVPIPKLQEGLLKKLSFCYDDKPKNIKQIVTRWGIETVGKSVDFEDDLHIDLFILGSVAVSRDGYRIGKGKGYADLEYAILKEMKAVDDDTTIVTTVHDSQVFDSLPNDIFNKHDVPLDYILTPTEIIKVERKLSRPKGIYWDLLSQRRLNLMPILQKIKDAHASEGRDTTLKEVDTDVETEEKRRSIKAKRFPQQRPKPDKVMQENGITNSVDNQKPRKGRFFRRTRSTQVTNENEDPGNKENSATQMMKKKTRPFRRNSRRLQVDFSLVVSNIDRNVRVRHLKDALIGHGIKPNNITWRGYKGFCYLHYAKPVKKEAADKVVEEKPFAVDNVIEILQTLKLNPESTTNLSVKVMEPITRIETTDVTAV</sequence>
<dbReference type="EMBL" id="JABDTM020028508">
    <property type="protein sequence ID" value="KAH0808817.1"/>
    <property type="molecule type" value="Genomic_DNA"/>
</dbReference>
<dbReference type="PANTHER" id="PTHR13017:SF0">
    <property type="entry name" value="METHENYLTETRAHYDROFOLATE SYNTHASE DOMAIN-CONTAINING PROTEIN"/>
    <property type="match status" value="1"/>
</dbReference>
<dbReference type="AlphaFoldDB" id="A0A8J6H7K5"/>
<dbReference type="SUPFAM" id="SSF141571">
    <property type="entry name" value="Pentapeptide repeat-like"/>
    <property type="match status" value="1"/>
</dbReference>
<reference evidence="4" key="2">
    <citation type="submission" date="2021-08" db="EMBL/GenBank/DDBJ databases">
        <authorList>
            <person name="Eriksson T."/>
        </authorList>
    </citation>
    <scope>NUCLEOTIDE SEQUENCE</scope>
    <source>
        <strain evidence="4">Stoneville</strain>
        <tissue evidence="4">Whole head</tissue>
    </source>
</reference>
<dbReference type="InterPro" id="IPR002698">
    <property type="entry name" value="FTHF_cligase"/>
</dbReference>
<dbReference type="SUPFAM" id="SSF100950">
    <property type="entry name" value="NagB/RpiA/CoA transferase-like"/>
    <property type="match status" value="1"/>
</dbReference>
<evidence type="ECO:0000256" key="1">
    <source>
        <dbReference type="ARBA" id="ARBA00015518"/>
    </source>
</evidence>
<keyword evidence="5" id="KW-1185">Reference proteome</keyword>
<dbReference type="Proteomes" id="UP000719412">
    <property type="component" value="Unassembled WGS sequence"/>
</dbReference>
<dbReference type="Pfam" id="PF00805">
    <property type="entry name" value="Pentapeptide"/>
    <property type="match status" value="4"/>
</dbReference>
<comment type="caution">
    <text evidence="4">The sequence shown here is derived from an EMBL/GenBank/DDBJ whole genome shotgun (WGS) entry which is preliminary data.</text>
</comment>
<dbReference type="Gene3D" id="2.160.20.80">
    <property type="entry name" value="E3 ubiquitin-protein ligase SopA"/>
    <property type="match status" value="1"/>
</dbReference>
<protein>
    <recommendedName>
        <fullName evidence="1">Methenyltetrahydrofolate synthase domain-containing protein</fullName>
    </recommendedName>
</protein>
<feature type="compositionally biased region" description="Basic and acidic residues" evidence="3">
    <location>
        <begin position="418"/>
        <end position="428"/>
    </location>
</feature>
<evidence type="ECO:0000313" key="4">
    <source>
        <dbReference type="EMBL" id="KAH0808817.1"/>
    </source>
</evidence>
<gene>
    <name evidence="4" type="ORF">GEV33_013974</name>
</gene>
<name>A0A8J6H7K5_TENMO</name>
<dbReference type="InterPro" id="IPR024185">
    <property type="entry name" value="FTHF_cligase-like_sf"/>
</dbReference>